<keyword evidence="2" id="KW-1185">Reference proteome</keyword>
<accession>A0A6G1FGM3</accession>
<dbReference type="OrthoDB" id="684301at2759"/>
<dbReference type="Proteomes" id="UP000479710">
    <property type="component" value="Unassembled WGS sequence"/>
</dbReference>
<dbReference type="PANTHER" id="PTHR46033">
    <property type="entry name" value="PROTEIN MAIN-LIKE 2"/>
    <property type="match status" value="1"/>
</dbReference>
<evidence type="ECO:0000313" key="2">
    <source>
        <dbReference type="Proteomes" id="UP000479710"/>
    </source>
</evidence>
<dbReference type="EMBL" id="SPHZ02000001">
    <property type="protein sequence ID" value="KAF0936118.1"/>
    <property type="molecule type" value="Genomic_DNA"/>
</dbReference>
<dbReference type="InterPro" id="IPR044824">
    <property type="entry name" value="MAIN-like"/>
</dbReference>
<reference evidence="1 2" key="1">
    <citation type="submission" date="2019-11" db="EMBL/GenBank/DDBJ databases">
        <title>Whole genome sequence of Oryza granulata.</title>
        <authorList>
            <person name="Li W."/>
        </authorList>
    </citation>
    <scope>NUCLEOTIDE SEQUENCE [LARGE SCALE GENOMIC DNA]</scope>
    <source>
        <strain evidence="2">cv. Menghai</strain>
        <tissue evidence="1">Leaf</tissue>
    </source>
</reference>
<dbReference type="GO" id="GO:0010073">
    <property type="term" value="P:meristem maintenance"/>
    <property type="evidence" value="ECO:0007669"/>
    <property type="project" value="InterPro"/>
</dbReference>
<comment type="caution">
    <text evidence="1">The sequence shown here is derived from an EMBL/GenBank/DDBJ whole genome shotgun (WGS) entry which is preliminary data.</text>
</comment>
<organism evidence="1 2">
    <name type="scientific">Oryza meyeriana var. granulata</name>
    <dbReference type="NCBI Taxonomy" id="110450"/>
    <lineage>
        <taxon>Eukaryota</taxon>
        <taxon>Viridiplantae</taxon>
        <taxon>Streptophyta</taxon>
        <taxon>Embryophyta</taxon>
        <taxon>Tracheophyta</taxon>
        <taxon>Spermatophyta</taxon>
        <taxon>Magnoliopsida</taxon>
        <taxon>Liliopsida</taxon>
        <taxon>Poales</taxon>
        <taxon>Poaceae</taxon>
        <taxon>BOP clade</taxon>
        <taxon>Oryzoideae</taxon>
        <taxon>Oryzeae</taxon>
        <taxon>Oryzinae</taxon>
        <taxon>Oryza</taxon>
        <taxon>Oryza meyeriana</taxon>
    </lineage>
</organism>
<proteinExistence type="predicted"/>
<protein>
    <recommendedName>
        <fullName evidence="3">Aminotransferase-like plant mobile domain-containing protein</fullName>
    </recommendedName>
</protein>
<sequence length="149" mass="17191">MAATVWGMEIANSTVEDIPQYSWDSRVSATSTIGGYPILLQMWTYEHFQIGRPMVDNSPWTSPLWGPIGSSARQVFRAYPYYIAVFDQLTDNSVRWELYDDVELKFMFAGNRGREVQPTHYGAFHSPMDCHTAQQNIHVEEHTYDPTTY</sequence>
<dbReference type="AlphaFoldDB" id="A0A6G1FGM3"/>
<evidence type="ECO:0008006" key="3">
    <source>
        <dbReference type="Google" id="ProtNLM"/>
    </source>
</evidence>
<evidence type="ECO:0000313" key="1">
    <source>
        <dbReference type="EMBL" id="KAF0936118.1"/>
    </source>
</evidence>
<gene>
    <name evidence="1" type="ORF">E2562_038804</name>
</gene>
<name>A0A6G1FGM3_9ORYZ</name>
<dbReference type="PANTHER" id="PTHR46033:SF82">
    <property type="entry name" value="AMINOTRANSFERASE-LIKE PLANT MOBILE DOMAIN-CONTAINING PROTEIN"/>
    <property type="match status" value="1"/>
</dbReference>